<keyword evidence="1" id="KW-0812">Transmembrane</keyword>
<protein>
    <submittedName>
        <fullName evidence="2">Uncharacterized protein</fullName>
    </submittedName>
</protein>
<organism evidence="2 3">
    <name type="scientific">Amycolatopsis minnesotensis</name>
    <dbReference type="NCBI Taxonomy" id="337894"/>
    <lineage>
        <taxon>Bacteria</taxon>
        <taxon>Bacillati</taxon>
        <taxon>Actinomycetota</taxon>
        <taxon>Actinomycetes</taxon>
        <taxon>Pseudonocardiales</taxon>
        <taxon>Pseudonocardiaceae</taxon>
        <taxon>Amycolatopsis</taxon>
    </lineage>
</organism>
<gene>
    <name evidence="2" type="ORF">GCM10009754_22760</name>
</gene>
<keyword evidence="1" id="KW-1133">Transmembrane helix</keyword>
<dbReference type="EMBL" id="BAAANN010000007">
    <property type="protein sequence ID" value="GAA1953047.1"/>
    <property type="molecule type" value="Genomic_DNA"/>
</dbReference>
<accession>A0ABN2QIE8</accession>
<keyword evidence="1" id="KW-0472">Membrane</keyword>
<reference evidence="2 3" key="1">
    <citation type="journal article" date="2019" name="Int. J. Syst. Evol. Microbiol.">
        <title>The Global Catalogue of Microorganisms (GCM) 10K type strain sequencing project: providing services to taxonomists for standard genome sequencing and annotation.</title>
        <authorList>
            <consortium name="The Broad Institute Genomics Platform"/>
            <consortium name="The Broad Institute Genome Sequencing Center for Infectious Disease"/>
            <person name="Wu L."/>
            <person name="Ma J."/>
        </authorList>
    </citation>
    <scope>NUCLEOTIDE SEQUENCE [LARGE SCALE GENOMIC DNA]</scope>
    <source>
        <strain evidence="2 3">JCM 14545</strain>
    </source>
</reference>
<comment type="caution">
    <text evidence="2">The sequence shown here is derived from an EMBL/GenBank/DDBJ whole genome shotgun (WGS) entry which is preliminary data.</text>
</comment>
<dbReference type="RefSeq" id="WP_344416510.1">
    <property type="nucleotide sequence ID" value="NZ_BAAANN010000007.1"/>
</dbReference>
<keyword evidence="3" id="KW-1185">Reference proteome</keyword>
<evidence type="ECO:0000313" key="3">
    <source>
        <dbReference type="Proteomes" id="UP001501116"/>
    </source>
</evidence>
<evidence type="ECO:0000313" key="2">
    <source>
        <dbReference type="EMBL" id="GAA1953047.1"/>
    </source>
</evidence>
<evidence type="ECO:0000256" key="1">
    <source>
        <dbReference type="SAM" id="Phobius"/>
    </source>
</evidence>
<proteinExistence type="predicted"/>
<sequence length="53" mass="5681">MQLTHAYIEAAAARTSDGMDLPTWALITFLAIAATTGLSALTLTLRRRRSSSS</sequence>
<dbReference type="Proteomes" id="UP001501116">
    <property type="component" value="Unassembled WGS sequence"/>
</dbReference>
<name>A0ABN2QIE8_9PSEU</name>
<feature type="transmembrane region" description="Helical" evidence="1">
    <location>
        <begin position="24"/>
        <end position="45"/>
    </location>
</feature>